<evidence type="ECO:0000256" key="4">
    <source>
        <dbReference type="SAM" id="Phobius"/>
    </source>
</evidence>
<protein>
    <submittedName>
        <fullName evidence="5">Pilin</fullName>
    </submittedName>
</protein>
<comment type="caution">
    <text evidence="5">The sequence shown here is derived from an EMBL/GenBank/DDBJ whole genome shotgun (WGS) entry which is preliminary data.</text>
</comment>
<dbReference type="PANTHER" id="PTHR30093">
    <property type="entry name" value="GENERAL SECRETION PATHWAY PROTEIN G"/>
    <property type="match status" value="1"/>
</dbReference>
<evidence type="ECO:0000313" key="5">
    <source>
        <dbReference type="EMBL" id="RSZ56831.1"/>
    </source>
</evidence>
<dbReference type="Pfam" id="PF07963">
    <property type="entry name" value="N_methyl"/>
    <property type="match status" value="1"/>
</dbReference>
<evidence type="ECO:0000313" key="6">
    <source>
        <dbReference type="Proteomes" id="UP000278085"/>
    </source>
</evidence>
<dbReference type="InterPro" id="IPR045584">
    <property type="entry name" value="Pilin-like"/>
</dbReference>
<dbReference type="Pfam" id="PF00114">
    <property type="entry name" value="Pilin"/>
    <property type="match status" value="1"/>
</dbReference>
<dbReference type="NCBIfam" id="TIGR02532">
    <property type="entry name" value="IV_pilin_GFxxxE"/>
    <property type="match status" value="1"/>
</dbReference>
<comment type="similarity">
    <text evidence="1 3">Belongs to the N-Me-Phe pilin family.</text>
</comment>
<accession>A0A430HH38</accession>
<keyword evidence="2" id="KW-0488">Methylation</keyword>
<dbReference type="GO" id="GO:0009289">
    <property type="term" value="C:pilus"/>
    <property type="evidence" value="ECO:0007669"/>
    <property type="project" value="InterPro"/>
</dbReference>
<name>A0A430HH38_9BURK</name>
<dbReference type="InterPro" id="IPR001082">
    <property type="entry name" value="Pilin"/>
</dbReference>
<dbReference type="Gene3D" id="3.30.700.10">
    <property type="entry name" value="Glycoprotein, Type 4 Pilin"/>
    <property type="match status" value="1"/>
</dbReference>
<dbReference type="EMBL" id="RXLQ01000013">
    <property type="protein sequence ID" value="RSZ56831.1"/>
    <property type="molecule type" value="Genomic_DNA"/>
</dbReference>
<dbReference type="AlphaFoldDB" id="A0A430HH38"/>
<keyword evidence="4" id="KW-1133">Transmembrane helix</keyword>
<gene>
    <name evidence="5" type="ORF">EJB06_23120</name>
</gene>
<organism evidence="5 6">
    <name type="scientific">Massilia atriviolacea</name>
    <dbReference type="NCBI Taxonomy" id="2495579"/>
    <lineage>
        <taxon>Bacteria</taxon>
        <taxon>Pseudomonadati</taxon>
        <taxon>Pseudomonadota</taxon>
        <taxon>Betaproteobacteria</taxon>
        <taxon>Burkholderiales</taxon>
        <taxon>Oxalobacteraceae</taxon>
        <taxon>Telluria group</taxon>
        <taxon>Massilia</taxon>
    </lineage>
</organism>
<keyword evidence="6" id="KW-1185">Reference proteome</keyword>
<dbReference type="OrthoDB" id="8607132at2"/>
<dbReference type="Proteomes" id="UP000278085">
    <property type="component" value="Unassembled WGS sequence"/>
</dbReference>
<proteinExistence type="inferred from homology"/>
<feature type="transmembrane region" description="Helical" evidence="4">
    <location>
        <begin position="12"/>
        <end position="34"/>
    </location>
</feature>
<evidence type="ECO:0000256" key="2">
    <source>
        <dbReference type="ARBA" id="ARBA00022481"/>
    </source>
</evidence>
<dbReference type="PROSITE" id="PS00409">
    <property type="entry name" value="PROKAR_NTER_METHYL"/>
    <property type="match status" value="1"/>
</dbReference>
<dbReference type="InterPro" id="IPR012902">
    <property type="entry name" value="N_methyl_site"/>
</dbReference>
<dbReference type="RefSeq" id="WP_126076373.1">
    <property type="nucleotide sequence ID" value="NZ_CP051166.1"/>
</dbReference>
<dbReference type="GO" id="GO:0007155">
    <property type="term" value="P:cell adhesion"/>
    <property type="evidence" value="ECO:0007669"/>
    <property type="project" value="InterPro"/>
</dbReference>
<dbReference type="SUPFAM" id="SSF54523">
    <property type="entry name" value="Pili subunits"/>
    <property type="match status" value="1"/>
</dbReference>
<evidence type="ECO:0000256" key="1">
    <source>
        <dbReference type="ARBA" id="ARBA00005233"/>
    </source>
</evidence>
<reference evidence="5 6" key="1">
    <citation type="submission" date="2018-12" db="EMBL/GenBank/DDBJ databases">
        <authorList>
            <person name="Yang E."/>
        </authorList>
    </citation>
    <scope>NUCLEOTIDE SEQUENCE [LARGE SCALE GENOMIC DNA]</scope>
    <source>
        <strain evidence="5 6">SOD</strain>
    </source>
</reference>
<keyword evidence="4" id="KW-0812">Transmembrane</keyword>
<keyword evidence="3" id="KW-0281">Fimbrium</keyword>
<keyword evidence="4" id="KW-0472">Membrane</keyword>
<sequence>MNTQPVSKRLQAGFTLIELMIVVAVIGILAAVALPSYQDYTMRGRVSELAILGSTMKVGVMENIVHNGGVIGAGTDNCVGVALISSATRNTKSSSCVPSSGIIIVTGTPAAGDVVLTLTPTVNTSGITVWKCTAAASHFKYVPAECRQS</sequence>
<dbReference type="PANTHER" id="PTHR30093:SF34">
    <property type="entry name" value="PREPILIN PEPTIDASE-DEPENDENT PROTEIN D"/>
    <property type="match status" value="1"/>
</dbReference>
<evidence type="ECO:0000256" key="3">
    <source>
        <dbReference type="RuleBase" id="RU000389"/>
    </source>
</evidence>